<dbReference type="KEGG" id="haei:MUN82_12655"/>
<accession>A0A8T9SQ09</accession>
<protein>
    <submittedName>
        <fullName evidence="1">Transporter</fullName>
    </submittedName>
</protein>
<keyword evidence="2" id="KW-1185">Reference proteome</keyword>
<sequence length="136" mass="15000">MAISFCGTGTGYSQWVCSRFFPSNPNSDTGYKHSHRGDPTDYEAYRVLELRGKYFLAKRLELNAFVPYAMNTNQSNAQQLNMAGVGDVTVFAGYHLIRAIETLGVQSRLIVGGGVKLPTGDYHRTNAAGQRYGILN</sequence>
<dbReference type="AlphaFoldDB" id="A0A8T9SQ09"/>
<dbReference type="Proteomes" id="UP000829925">
    <property type="component" value="Chromosome"/>
</dbReference>
<dbReference type="EMBL" id="CP095053">
    <property type="protein sequence ID" value="UOR03797.1"/>
    <property type="molecule type" value="Genomic_DNA"/>
</dbReference>
<dbReference type="RefSeq" id="WP_245090935.1">
    <property type="nucleotide sequence ID" value="NZ_CP095053.1"/>
</dbReference>
<proteinExistence type="predicted"/>
<reference evidence="1 2" key="1">
    <citation type="submission" date="2022-04" db="EMBL/GenBank/DDBJ databases">
        <title>Hymenobacter sp. isolated from the air.</title>
        <authorList>
            <person name="Won M."/>
            <person name="Lee C.-M."/>
            <person name="Woen H.-Y."/>
            <person name="Kwon S.-W."/>
        </authorList>
    </citation>
    <scope>NUCLEOTIDE SEQUENCE [LARGE SCALE GENOMIC DNA]</scope>
    <source>
        <strain evidence="2">5413 J-13</strain>
    </source>
</reference>
<evidence type="ECO:0000313" key="1">
    <source>
        <dbReference type="EMBL" id="UOR03797.1"/>
    </source>
</evidence>
<gene>
    <name evidence="1" type="ORF">MUN82_12655</name>
</gene>
<evidence type="ECO:0000313" key="2">
    <source>
        <dbReference type="Proteomes" id="UP000829925"/>
    </source>
</evidence>
<name>A0A8T9SQ09_9BACT</name>
<organism evidence="1 2">
    <name type="scientific">Hymenobacter aerilatus</name>
    <dbReference type="NCBI Taxonomy" id="2932251"/>
    <lineage>
        <taxon>Bacteria</taxon>
        <taxon>Pseudomonadati</taxon>
        <taxon>Bacteroidota</taxon>
        <taxon>Cytophagia</taxon>
        <taxon>Cytophagales</taxon>
        <taxon>Hymenobacteraceae</taxon>
        <taxon>Hymenobacter</taxon>
    </lineage>
</organism>